<dbReference type="Proteomes" id="UP000578449">
    <property type="component" value="Unassembled WGS sequence"/>
</dbReference>
<protein>
    <submittedName>
        <fullName evidence="1">Uncharacterized protein</fullName>
    </submittedName>
</protein>
<evidence type="ECO:0000313" key="1">
    <source>
        <dbReference type="EMBL" id="MBB5134270.1"/>
    </source>
</evidence>
<organism evidence="1 2">
    <name type="scientific">Thermocatellispora tengchongensis</name>
    <dbReference type="NCBI Taxonomy" id="1073253"/>
    <lineage>
        <taxon>Bacteria</taxon>
        <taxon>Bacillati</taxon>
        <taxon>Actinomycetota</taxon>
        <taxon>Actinomycetes</taxon>
        <taxon>Streptosporangiales</taxon>
        <taxon>Streptosporangiaceae</taxon>
        <taxon>Thermocatellispora</taxon>
    </lineage>
</organism>
<sequence length="35" mass="3960">MPLLFGWACAAGSPHLVRRALKGFPMPVRLLFRLH</sequence>
<dbReference type="EMBL" id="JACHGN010000008">
    <property type="protein sequence ID" value="MBB5134270.1"/>
    <property type="molecule type" value="Genomic_DNA"/>
</dbReference>
<accession>A0A840PA26</accession>
<dbReference type="AlphaFoldDB" id="A0A840PA26"/>
<evidence type="ECO:0000313" key="2">
    <source>
        <dbReference type="Proteomes" id="UP000578449"/>
    </source>
</evidence>
<comment type="caution">
    <text evidence="1">The sequence shown here is derived from an EMBL/GenBank/DDBJ whole genome shotgun (WGS) entry which is preliminary data.</text>
</comment>
<proteinExistence type="predicted"/>
<name>A0A840PA26_9ACTN</name>
<reference evidence="1 2" key="1">
    <citation type="submission" date="2020-08" db="EMBL/GenBank/DDBJ databases">
        <title>Genomic Encyclopedia of Type Strains, Phase IV (KMG-IV): sequencing the most valuable type-strain genomes for metagenomic binning, comparative biology and taxonomic classification.</title>
        <authorList>
            <person name="Goeker M."/>
        </authorList>
    </citation>
    <scope>NUCLEOTIDE SEQUENCE [LARGE SCALE GENOMIC DNA]</scope>
    <source>
        <strain evidence="1 2">DSM 45615</strain>
    </source>
</reference>
<keyword evidence="2" id="KW-1185">Reference proteome</keyword>
<gene>
    <name evidence="1" type="ORF">HNP84_004002</name>
</gene>